<accession>A0ACD5XUQ6</accession>
<proteinExistence type="predicted"/>
<evidence type="ECO:0000313" key="2">
    <source>
        <dbReference type="Proteomes" id="UP001732700"/>
    </source>
</evidence>
<sequence length="86" mass="9793">MINTKSIAQLEKLQTIAVLGRKRLLTVTEDAEECSRRFEVPLAYLGTTILEELLEMSPEEFGFIRGSGRITLQCHIVGMEYVMFLL</sequence>
<reference evidence="1" key="2">
    <citation type="submission" date="2025-09" db="UniProtKB">
        <authorList>
            <consortium name="EnsemblPlants"/>
        </authorList>
    </citation>
    <scope>IDENTIFICATION</scope>
</reference>
<keyword evidence="2" id="KW-1185">Reference proteome</keyword>
<protein>
    <submittedName>
        <fullName evidence="1">Uncharacterized protein</fullName>
    </submittedName>
</protein>
<dbReference type="Proteomes" id="UP001732700">
    <property type="component" value="Chromosome 5A"/>
</dbReference>
<evidence type="ECO:0000313" key="1">
    <source>
        <dbReference type="EnsemblPlants" id="AVESA.00010b.r2.5AG0858010.1.CDS.1"/>
    </source>
</evidence>
<reference evidence="1" key="1">
    <citation type="submission" date="2021-05" db="EMBL/GenBank/DDBJ databases">
        <authorList>
            <person name="Scholz U."/>
            <person name="Mascher M."/>
            <person name="Fiebig A."/>
        </authorList>
    </citation>
    <scope>NUCLEOTIDE SEQUENCE [LARGE SCALE GENOMIC DNA]</scope>
</reference>
<name>A0ACD5XUQ6_AVESA</name>
<organism evidence="1 2">
    <name type="scientific">Avena sativa</name>
    <name type="common">Oat</name>
    <dbReference type="NCBI Taxonomy" id="4498"/>
    <lineage>
        <taxon>Eukaryota</taxon>
        <taxon>Viridiplantae</taxon>
        <taxon>Streptophyta</taxon>
        <taxon>Embryophyta</taxon>
        <taxon>Tracheophyta</taxon>
        <taxon>Spermatophyta</taxon>
        <taxon>Magnoliopsida</taxon>
        <taxon>Liliopsida</taxon>
        <taxon>Poales</taxon>
        <taxon>Poaceae</taxon>
        <taxon>BOP clade</taxon>
        <taxon>Pooideae</taxon>
        <taxon>Poodae</taxon>
        <taxon>Poeae</taxon>
        <taxon>Poeae Chloroplast Group 1 (Aveneae type)</taxon>
        <taxon>Aveninae</taxon>
        <taxon>Avena</taxon>
    </lineage>
</organism>
<dbReference type="EnsemblPlants" id="AVESA.00010b.r2.5AG0858010.1">
    <property type="protein sequence ID" value="AVESA.00010b.r2.5AG0858010.1.CDS.1"/>
    <property type="gene ID" value="AVESA.00010b.r2.5AG0858010"/>
</dbReference>